<evidence type="ECO:0000313" key="2">
    <source>
        <dbReference type="Proteomes" id="UP001234297"/>
    </source>
</evidence>
<accession>A0ACC2MGC2</accession>
<gene>
    <name evidence="1" type="ORF">MRB53_006228</name>
</gene>
<name>A0ACC2MGC2_PERAE</name>
<keyword evidence="2" id="KW-1185">Reference proteome</keyword>
<reference evidence="1 2" key="1">
    <citation type="journal article" date="2022" name="Hortic Res">
        <title>A haplotype resolved chromosomal level avocado genome allows analysis of novel avocado genes.</title>
        <authorList>
            <person name="Nath O."/>
            <person name="Fletcher S.J."/>
            <person name="Hayward A."/>
            <person name="Shaw L.M."/>
            <person name="Masouleh A.K."/>
            <person name="Furtado A."/>
            <person name="Henry R.J."/>
            <person name="Mitter N."/>
        </authorList>
    </citation>
    <scope>NUCLEOTIDE SEQUENCE [LARGE SCALE GENOMIC DNA]</scope>
    <source>
        <strain evidence="2">cv. Hass</strain>
    </source>
</reference>
<comment type="caution">
    <text evidence="1">The sequence shown here is derived from an EMBL/GenBank/DDBJ whole genome shotgun (WGS) entry which is preliminary data.</text>
</comment>
<dbReference type="Proteomes" id="UP001234297">
    <property type="component" value="Chromosome 2"/>
</dbReference>
<dbReference type="EMBL" id="CM056810">
    <property type="protein sequence ID" value="KAJ8644480.1"/>
    <property type="molecule type" value="Genomic_DNA"/>
</dbReference>
<sequence length="95" mass="10613">MPPTVPTVLIKITHSTFHVNGGVNGYKSHEKKQVGKIASFQQFISHDFDASDHGTSSFPVADVHRIGILDIRIFNIDRHTGYLLVKKLDRVGRFG</sequence>
<organism evidence="1 2">
    <name type="scientific">Persea americana</name>
    <name type="common">Avocado</name>
    <dbReference type="NCBI Taxonomy" id="3435"/>
    <lineage>
        <taxon>Eukaryota</taxon>
        <taxon>Viridiplantae</taxon>
        <taxon>Streptophyta</taxon>
        <taxon>Embryophyta</taxon>
        <taxon>Tracheophyta</taxon>
        <taxon>Spermatophyta</taxon>
        <taxon>Magnoliopsida</taxon>
        <taxon>Magnoliidae</taxon>
        <taxon>Laurales</taxon>
        <taxon>Lauraceae</taxon>
        <taxon>Persea</taxon>
    </lineage>
</organism>
<proteinExistence type="predicted"/>
<protein>
    <submittedName>
        <fullName evidence="1">Uncharacterized protein</fullName>
    </submittedName>
</protein>
<evidence type="ECO:0000313" key="1">
    <source>
        <dbReference type="EMBL" id="KAJ8644480.1"/>
    </source>
</evidence>